<dbReference type="AlphaFoldDB" id="A0A1F5PHY1"/>
<reference evidence="1 2" key="1">
    <citation type="journal article" date="2016" name="Nat. Commun.">
        <title>Thousands of microbial genomes shed light on interconnected biogeochemical processes in an aquifer system.</title>
        <authorList>
            <person name="Anantharaman K."/>
            <person name="Brown C.T."/>
            <person name="Hug L.A."/>
            <person name="Sharon I."/>
            <person name="Castelle C.J."/>
            <person name="Probst A.J."/>
            <person name="Thomas B.C."/>
            <person name="Singh A."/>
            <person name="Wilkins M.J."/>
            <person name="Karaoz U."/>
            <person name="Brodie E.L."/>
            <person name="Williams K.H."/>
            <person name="Hubbard S.S."/>
            <person name="Banfield J.F."/>
        </authorList>
    </citation>
    <scope>NUCLEOTIDE SEQUENCE [LARGE SCALE GENOMIC DNA]</scope>
</reference>
<protein>
    <submittedName>
        <fullName evidence="1">Uncharacterized protein</fullName>
    </submittedName>
</protein>
<accession>A0A1F5PHY1</accession>
<dbReference type="Proteomes" id="UP000178377">
    <property type="component" value="Unassembled WGS sequence"/>
</dbReference>
<dbReference type="EMBL" id="MFEO01000023">
    <property type="protein sequence ID" value="OGE89310.1"/>
    <property type="molecule type" value="Genomic_DNA"/>
</dbReference>
<evidence type="ECO:0000313" key="1">
    <source>
        <dbReference type="EMBL" id="OGE89310.1"/>
    </source>
</evidence>
<evidence type="ECO:0000313" key="2">
    <source>
        <dbReference type="Proteomes" id="UP000178377"/>
    </source>
</evidence>
<name>A0A1F5PHY1_9BACT</name>
<organism evidence="1 2">
    <name type="scientific">Candidatus Doudnabacteria bacterium RIFCSPHIGHO2_01_FULL_50_11</name>
    <dbReference type="NCBI Taxonomy" id="1817828"/>
    <lineage>
        <taxon>Bacteria</taxon>
        <taxon>Candidatus Doudnaibacteriota</taxon>
    </lineage>
</organism>
<proteinExistence type="predicted"/>
<comment type="caution">
    <text evidence="1">The sequence shown here is derived from an EMBL/GenBank/DDBJ whole genome shotgun (WGS) entry which is preliminary data.</text>
</comment>
<gene>
    <name evidence="1" type="ORF">A2722_02865</name>
</gene>
<sequence length="135" mass="15801">MERTTLEATRDSLDEENIQFETIHDAKVLLGAGEGGPDSERVDSRYCINVGTRAYDPATDSFSRDIHIQLWITPTQIAEIVKQYFAEMLRHTPRVYRQLLERLLRKRWAVMTSLIYQHDYPGCKRVPPYHKIHDV</sequence>